<evidence type="ECO:0000259" key="4">
    <source>
        <dbReference type="Pfam" id="PF00425"/>
    </source>
</evidence>
<dbReference type="EC" id="4.1.3.27" evidence="1"/>
<dbReference type="InterPro" id="IPR015890">
    <property type="entry name" value="Chorismate_C"/>
</dbReference>
<feature type="domain" description="Chorismate-utilising enzyme C-terminal" evidence="4">
    <location>
        <begin position="243"/>
        <end position="496"/>
    </location>
</feature>
<accession>A0A4R8LN09</accession>
<gene>
    <name evidence="6" type="ORF">C7445_106155</name>
</gene>
<name>A0A4R8LN09_9BACL</name>
<dbReference type="PANTHER" id="PTHR11236">
    <property type="entry name" value="AMINOBENZOATE/ANTHRANILATE SYNTHASE"/>
    <property type="match status" value="1"/>
</dbReference>
<organism evidence="6 7">
    <name type="scientific">Alicyclobacillus sacchari</name>
    <dbReference type="NCBI Taxonomy" id="392010"/>
    <lineage>
        <taxon>Bacteria</taxon>
        <taxon>Bacillati</taxon>
        <taxon>Bacillota</taxon>
        <taxon>Bacilli</taxon>
        <taxon>Bacillales</taxon>
        <taxon>Alicyclobacillaceae</taxon>
        <taxon>Alicyclobacillus</taxon>
    </lineage>
</organism>
<evidence type="ECO:0000256" key="2">
    <source>
        <dbReference type="ARBA" id="ARBA00023239"/>
    </source>
</evidence>
<proteinExistence type="predicted"/>
<dbReference type="Pfam" id="PF04715">
    <property type="entry name" value="Anth_synt_I_N"/>
    <property type="match status" value="1"/>
</dbReference>
<keyword evidence="7" id="KW-1185">Reference proteome</keyword>
<evidence type="ECO:0000256" key="1">
    <source>
        <dbReference type="ARBA" id="ARBA00012266"/>
    </source>
</evidence>
<dbReference type="OrthoDB" id="9803598at2"/>
<dbReference type="GO" id="GO:0000162">
    <property type="term" value="P:L-tryptophan biosynthetic process"/>
    <property type="evidence" value="ECO:0007669"/>
    <property type="project" value="TreeGrafter"/>
</dbReference>
<feature type="domain" description="Anthranilate synthase component I N-terminal" evidence="5">
    <location>
        <begin position="14"/>
        <end position="170"/>
    </location>
</feature>
<dbReference type="Proteomes" id="UP000294581">
    <property type="component" value="Unassembled WGS sequence"/>
</dbReference>
<dbReference type="InterPro" id="IPR019999">
    <property type="entry name" value="Anth_synth_I-like"/>
</dbReference>
<dbReference type="PRINTS" id="PR00095">
    <property type="entry name" value="ANTSNTHASEI"/>
</dbReference>
<evidence type="ECO:0000313" key="6">
    <source>
        <dbReference type="EMBL" id="TDY46725.1"/>
    </source>
</evidence>
<reference evidence="6 7" key="1">
    <citation type="submission" date="2019-03" db="EMBL/GenBank/DDBJ databases">
        <title>Genomic Encyclopedia of Type Strains, Phase IV (KMG-IV): sequencing the most valuable type-strain genomes for metagenomic binning, comparative biology and taxonomic classification.</title>
        <authorList>
            <person name="Goeker M."/>
        </authorList>
    </citation>
    <scope>NUCLEOTIDE SEQUENCE [LARGE SCALE GENOMIC DNA]</scope>
    <source>
        <strain evidence="6 7">DSM 17974</strain>
    </source>
</reference>
<dbReference type="Gene3D" id="3.60.120.10">
    <property type="entry name" value="Anthranilate synthase"/>
    <property type="match status" value="1"/>
</dbReference>
<dbReference type="InterPro" id="IPR005801">
    <property type="entry name" value="ADC_synthase"/>
</dbReference>
<dbReference type="InterPro" id="IPR006805">
    <property type="entry name" value="Anth_synth_I_N"/>
</dbReference>
<dbReference type="GO" id="GO:0004049">
    <property type="term" value="F:anthranilate synthase activity"/>
    <property type="evidence" value="ECO:0007669"/>
    <property type="project" value="UniProtKB-EC"/>
</dbReference>
<comment type="caution">
    <text evidence="6">The sequence shown here is derived from an EMBL/GenBank/DDBJ whole genome shotgun (WGS) entry which is preliminary data.</text>
</comment>
<dbReference type="Pfam" id="PF00425">
    <property type="entry name" value="Chorismate_bind"/>
    <property type="match status" value="1"/>
</dbReference>
<evidence type="ECO:0000313" key="7">
    <source>
        <dbReference type="Proteomes" id="UP000294581"/>
    </source>
</evidence>
<keyword evidence="2" id="KW-0456">Lyase</keyword>
<protein>
    <recommendedName>
        <fullName evidence="1">anthranilate synthase</fullName>
        <ecNumber evidence="1">4.1.3.27</ecNumber>
    </recommendedName>
</protein>
<dbReference type="SUPFAM" id="SSF56322">
    <property type="entry name" value="ADC synthase"/>
    <property type="match status" value="1"/>
</dbReference>
<comment type="catalytic activity">
    <reaction evidence="3">
        <text>chorismate + L-glutamine = anthranilate + pyruvate + L-glutamate + H(+)</text>
        <dbReference type="Rhea" id="RHEA:21732"/>
        <dbReference type="ChEBI" id="CHEBI:15361"/>
        <dbReference type="ChEBI" id="CHEBI:15378"/>
        <dbReference type="ChEBI" id="CHEBI:16567"/>
        <dbReference type="ChEBI" id="CHEBI:29748"/>
        <dbReference type="ChEBI" id="CHEBI:29985"/>
        <dbReference type="ChEBI" id="CHEBI:58359"/>
        <dbReference type="EC" id="4.1.3.27"/>
    </reaction>
</comment>
<evidence type="ECO:0000256" key="3">
    <source>
        <dbReference type="ARBA" id="ARBA00047683"/>
    </source>
</evidence>
<sequence>MTHMEYSPSNAIDPFYLYMRFRELLGAGEVFLLEAGREDMESAYQMSLVGVCPIVEAQVRDHVVSVFAVPELADELFPHISPYGELIEQAPVSWPSTVVGGALHVKAADPFAVLERLRKLLSELCTSHTEQPFSAGFLGYVGYDAIRYLERLPQTTVDDRQLPEIRLQWHAGIVQLVDGRLRLYRQDDAARLHNHDGIKRALDSVQAELIDIASRGLGAPESLVELERHGKTVSRVTYDIPEDVFCNNVRTAMEYIRAGDIFQVVLSTRIRIAGGLHPFVAYNRLRRLNPSPYMFVAEYEGMMLYGASPEVQFRCIGGLAEMKPIAGTTRGRGRSADEDARLVAELKADAKENAEHVMLVDLCRNDLGRIAKSGTVHVPDFMVVERYSHLYHLVSRVEAELRDDVSVFHALLTTYPNGTLSGAPKIRAMEIIDELEPVRRGPYGGFVGMVDAWANANTAIVIRSVIVVGESQYVQAGAGIVLDSIPEREWQECHHKAGAILDVLTGHHQPETMIAK</sequence>
<dbReference type="EMBL" id="SORF01000006">
    <property type="protein sequence ID" value="TDY46725.1"/>
    <property type="molecule type" value="Genomic_DNA"/>
</dbReference>
<dbReference type="AlphaFoldDB" id="A0A4R8LN09"/>
<dbReference type="PANTHER" id="PTHR11236:SF49">
    <property type="entry name" value="ANTHRANILATE SYNTHASE COMPONENT 1"/>
    <property type="match status" value="1"/>
</dbReference>
<evidence type="ECO:0000259" key="5">
    <source>
        <dbReference type="Pfam" id="PF04715"/>
    </source>
</evidence>